<dbReference type="Pfam" id="PF08240">
    <property type="entry name" value="ADH_N"/>
    <property type="match status" value="1"/>
</dbReference>
<dbReference type="HOGENOM" id="CLU_026673_20_2_1"/>
<dbReference type="VEuPathDB" id="FungiDB:PV07_01612"/>
<dbReference type="GeneID" id="27340806"/>
<evidence type="ECO:0000256" key="1">
    <source>
        <dbReference type="ARBA" id="ARBA00001947"/>
    </source>
</evidence>
<organism evidence="7 8">
    <name type="scientific">Cladophialophora immunda</name>
    <dbReference type="NCBI Taxonomy" id="569365"/>
    <lineage>
        <taxon>Eukaryota</taxon>
        <taxon>Fungi</taxon>
        <taxon>Dikarya</taxon>
        <taxon>Ascomycota</taxon>
        <taxon>Pezizomycotina</taxon>
        <taxon>Eurotiomycetes</taxon>
        <taxon>Chaetothyriomycetidae</taxon>
        <taxon>Chaetothyriales</taxon>
        <taxon>Herpotrichiellaceae</taxon>
        <taxon>Cladophialophora</taxon>
    </lineage>
</organism>
<evidence type="ECO:0000313" key="7">
    <source>
        <dbReference type="EMBL" id="KIW34865.1"/>
    </source>
</evidence>
<dbReference type="InterPro" id="IPR036291">
    <property type="entry name" value="NAD(P)-bd_dom_sf"/>
</dbReference>
<dbReference type="Pfam" id="PF00107">
    <property type="entry name" value="ADH_zinc_N"/>
    <property type="match status" value="1"/>
</dbReference>
<evidence type="ECO:0000256" key="4">
    <source>
        <dbReference type="ARBA" id="ARBA00023002"/>
    </source>
</evidence>
<keyword evidence="3 5" id="KW-0862">Zinc</keyword>
<dbReference type="InterPro" id="IPR047109">
    <property type="entry name" value="CAD-like"/>
</dbReference>
<dbReference type="InterPro" id="IPR002328">
    <property type="entry name" value="ADH_Zn_CS"/>
</dbReference>
<evidence type="ECO:0000256" key="5">
    <source>
        <dbReference type="RuleBase" id="RU361277"/>
    </source>
</evidence>
<dbReference type="CDD" id="cd05283">
    <property type="entry name" value="CAD1"/>
    <property type="match status" value="1"/>
</dbReference>
<comment type="similarity">
    <text evidence="5">Belongs to the zinc-containing alcohol dehydrogenase family.</text>
</comment>
<sequence length="367" mass="39638">MDCLQEATGKTQSFFARTWLIKDPQFMPKKFGQNDVDIEIECCGVCGSDVHTINGGWGEAPLPLCVGHEVVGRAIQVGSAVTTVKVGDRVGVGAQVWSCLECKQCTSDNENYCEKMVPTYGGPYPEEVDPRKTMSQGGFASHIRAHEYFVFPIPDGIPPECAAPMMCAGLTVWSPLARAKIGPGKKVAVVGLGGLGHFAVMFANALGAEVTVISHSAHKRDDAFNLGAKDFVVNDTPGWAKPHRYAFDLVLNTADMTHQFNVPDYLSLCSIGGAFHQLGVPDAPLPPLSIPALIINGCAISGSHIGNRPECLAMLKLAEQKQLFPMIETIPISEEGLREAVSRVSKNKVKYRFVLTGYDSAFSRQVK</sequence>
<dbReference type="GO" id="GO:0008270">
    <property type="term" value="F:zinc ion binding"/>
    <property type="evidence" value="ECO:0007669"/>
    <property type="project" value="InterPro"/>
</dbReference>
<name>A0A0D2CY49_9EURO</name>
<dbReference type="InterPro" id="IPR013154">
    <property type="entry name" value="ADH-like_N"/>
</dbReference>
<dbReference type="SMART" id="SM00829">
    <property type="entry name" value="PKS_ER"/>
    <property type="match status" value="1"/>
</dbReference>
<evidence type="ECO:0000313" key="8">
    <source>
        <dbReference type="Proteomes" id="UP000054466"/>
    </source>
</evidence>
<gene>
    <name evidence="7" type="ORF">PV07_01612</name>
</gene>
<dbReference type="SUPFAM" id="SSF50129">
    <property type="entry name" value="GroES-like"/>
    <property type="match status" value="1"/>
</dbReference>
<keyword evidence="2 5" id="KW-0479">Metal-binding</keyword>
<dbReference type="EMBL" id="KN847040">
    <property type="protein sequence ID" value="KIW34865.1"/>
    <property type="molecule type" value="Genomic_DNA"/>
</dbReference>
<dbReference type="AlphaFoldDB" id="A0A0D2CY49"/>
<protein>
    <recommendedName>
        <fullName evidence="6">Enoyl reductase (ER) domain-containing protein</fullName>
    </recommendedName>
</protein>
<keyword evidence="8" id="KW-1185">Reference proteome</keyword>
<dbReference type="FunFam" id="3.40.50.720:FF:000022">
    <property type="entry name" value="Cinnamyl alcohol dehydrogenase"/>
    <property type="match status" value="1"/>
</dbReference>
<evidence type="ECO:0000256" key="2">
    <source>
        <dbReference type="ARBA" id="ARBA00022723"/>
    </source>
</evidence>
<evidence type="ECO:0000259" key="6">
    <source>
        <dbReference type="SMART" id="SM00829"/>
    </source>
</evidence>
<dbReference type="InterPro" id="IPR013149">
    <property type="entry name" value="ADH-like_C"/>
</dbReference>
<evidence type="ECO:0000256" key="3">
    <source>
        <dbReference type="ARBA" id="ARBA00022833"/>
    </source>
</evidence>
<dbReference type="Gene3D" id="3.90.180.10">
    <property type="entry name" value="Medium-chain alcohol dehydrogenases, catalytic domain"/>
    <property type="match status" value="1"/>
</dbReference>
<dbReference type="STRING" id="569365.A0A0D2CY49"/>
<dbReference type="GO" id="GO:0016616">
    <property type="term" value="F:oxidoreductase activity, acting on the CH-OH group of donors, NAD or NADP as acceptor"/>
    <property type="evidence" value="ECO:0007669"/>
    <property type="project" value="InterPro"/>
</dbReference>
<accession>A0A0D2CY49</accession>
<proteinExistence type="inferred from homology"/>
<dbReference type="Gene3D" id="3.40.50.720">
    <property type="entry name" value="NAD(P)-binding Rossmann-like Domain"/>
    <property type="match status" value="1"/>
</dbReference>
<reference evidence="7 8" key="1">
    <citation type="submission" date="2015-01" db="EMBL/GenBank/DDBJ databases">
        <title>The Genome Sequence of Cladophialophora immunda CBS83496.</title>
        <authorList>
            <consortium name="The Broad Institute Genomics Platform"/>
            <person name="Cuomo C."/>
            <person name="de Hoog S."/>
            <person name="Gorbushina A."/>
            <person name="Stielow B."/>
            <person name="Teixiera M."/>
            <person name="Abouelleil A."/>
            <person name="Chapman S.B."/>
            <person name="Priest M."/>
            <person name="Young S.K."/>
            <person name="Wortman J."/>
            <person name="Nusbaum C."/>
            <person name="Birren B."/>
        </authorList>
    </citation>
    <scope>NUCLEOTIDE SEQUENCE [LARGE SCALE GENOMIC DNA]</scope>
    <source>
        <strain evidence="7 8">CBS 83496</strain>
    </source>
</reference>
<dbReference type="RefSeq" id="XP_016255081.1">
    <property type="nucleotide sequence ID" value="XM_016388153.1"/>
</dbReference>
<dbReference type="OrthoDB" id="1879366at2759"/>
<dbReference type="PROSITE" id="PS00059">
    <property type="entry name" value="ADH_ZINC"/>
    <property type="match status" value="1"/>
</dbReference>
<comment type="cofactor">
    <cofactor evidence="1 5">
        <name>Zn(2+)</name>
        <dbReference type="ChEBI" id="CHEBI:29105"/>
    </cofactor>
</comment>
<dbReference type="InterPro" id="IPR020843">
    <property type="entry name" value="ER"/>
</dbReference>
<dbReference type="InterPro" id="IPR011032">
    <property type="entry name" value="GroES-like_sf"/>
</dbReference>
<keyword evidence="4" id="KW-0560">Oxidoreductase</keyword>
<dbReference type="Proteomes" id="UP000054466">
    <property type="component" value="Unassembled WGS sequence"/>
</dbReference>
<dbReference type="PANTHER" id="PTHR42683">
    <property type="entry name" value="ALDEHYDE REDUCTASE"/>
    <property type="match status" value="1"/>
</dbReference>
<feature type="domain" description="Enoyl reductase (ER)" evidence="6">
    <location>
        <begin position="16"/>
        <end position="355"/>
    </location>
</feature>
<dbReference type="SUPFAM" id="SSF51735">
    <property type="entry name" value="NAD(P)-binding Rossmann-fold domains"/>
    <property type="match status" value="1"/>
</dbReference>